<name>A0AAW1P9L5_9CHLO</name>
<sequence>MADPLKQAEQALAQADPLKQAQQALVQAALARVEHQVALLTGVIQTLKASAGVGEDRVSYAVRLAEQAYDMGLSNKRRRSTVTTVVEDGRVIIDNAVIDQVHFERHLADYKVNVATWILNSQPGIQLRTNWPQATQEEHVQRCLNILFPILLKNNPSTNAQYFDTSETHRSGLDGNTLRIDCTVADRNARCMPHVATFAEVNFNAYAHQIEVVGEAWRRVVYMQDSQEQCDFWWAAVIGQNHIQLWDFPAARSGDAPCKGAKCTPLTSLQMSADSPGFQLLVRWLCTPFPDQGFIPPELPADIWAVVAKVPATEDLADREVQNLGNSAGSKAWWSIVCILFTAVVPGWGALSDSLEGAGYLHADLSYYNLLLKDGKPLLADMQTLLSKAEASHGGRTTGTPLFMALDVMKHGKHSIGTELETVLYLIIFILGKGVVTWCHTAADDHLATSIRAGAMTVDFQDKVLARVPSSCHQWLTRLRNLFFSNNSYDPSVTCAQFLEACYLDL</sequence>
<organism evidence="2 3">
    <name type="scientific">[Myrmecia] bisecta</name>
    <dbReference type="NCBI Taxonomy" id="41462"/>
    <lineage>
        <taxon>Eukaryota</taxon>
        <taxon>Viridiplantae</taxon>
        <taxon>Chlorophyta</taxon>
        <taxon>core chlorophytes</taxon>
        <taxon>Trebouxiophyceae</taxon>
        <taxon>Trebouxiales</taxon>
        <taxon>Trebouxiaceae</taxon>
        <taxon>Myrmecia</taxon>
    </lineage>
</organism>
<dbReference type="InterPro" id="IPR040976">
    <property type="entry name" value="Pkinase_fungal"/>
</dbReference>
<accession>A0AAW1P9L5</accession>
<dbReference type="Pfam" id="PF17667">
    <property type="entry name" value="Pkinase_fungal"/>
    <property type="match status" value="1"/>
</dbReference>
<protein>
    <recommendedName>
        <fullName evidence="1">Fungal-type protein kinase domain-containing protein</fullName>
    </recommendedName>
</protein>
<dbReference type="SUPFAM" id="SSF56112">
    <property type="entry name" value="Protein kinase-like (PK-like)"/>
    <property type="match status" value="1"/>
</dbReference>
<dbReference type="AlphaFoldDB" id="A0AAW1P9L5"/>
<feature type="domain" description="Fungal-type protein kinase" evidence="1">
    <location>
        <begin position="356"/>
        <end position="430"/>
    </location>
</feature>
<proteinExistence type="predicted"/>
<comment type="caution">
    <text evidence="2">The sequence shown here is derived from an EMBL/GenBank/DDBJ whole genome shotgun (WGS) entry which is preliminary data.</text>
</comment>
<dbReference type="Gene3D" id="1.10.510.10">
    <property type="entry name" value="Transferase(Phosphotransferase) domain 1"/>
    <property type="match status" value="1"/>
</dbReference>
<evidence type="ECO:0000313" key="2">
    <source>
        <dbReference type="EMBL" id="KAK9805547.1"/>
    </source>
</evidence>
<reference evidence="2 3" key="1">
    <citation type="journal article" date="2024" name="Nat. Commun.">
        <title>Phylogenomics reveals the evolutionary origins of lichenization in chlorophyte algae.</title>
        <authorList>
            <person name="Puginier C."/>
            <person name="Libourel C."/>
            <person name="Otte J."/>
            <person name="Skaloud P."/>
            <person name="Haon M."/>
            <person name="Grisel S."/>
            <person name="Petersen M."/>
            <person name="Berrin J.G."/>
            <person name="Delaux P.M."/>
            <person name="Dal Grande F."/>
            <person name="Keller J."/>
        </authorList>
    </citation>
    <scope>NUCLEOTIDE SEQUENCE [LARGE SCALE GENOMIC DNA]</scope>
    <source>
        <strain evidence="2 3">SAG 2043</strain>
    </source>
</reference>
<evidence type="ECO:0000259" key="1">
    <source>
        <dbReference type="Pfam" id="PF17667"/>
    </source>
</evidence>
<dbReference type="Proteomes" id="UP001489004">
    <property type="component" value="Unassembled WGS sequence"/>
</dbReference>
<dbReference type="EMBL" id="JALJOR010000015">
    <property type="protein sequence ID" value="KAK9805547.1"/>
    <property type="molecule type" value="Genomic_DNA"/>
</dbReference>
<gene>
    <name evidence="2" type="ORF">WJX72_004494</name>
</gene>
<evidence type="ECO:0000313" key="3">
    <source>
        <dbReference type="Proteomes" id="UP001489004"/>
    </source>
</evidence>
<keyword evidence="3" id="KW-1185">Reference proteome</keyword>
<dbReference type="InterPro" id="IPR011009">
    <property type="entry name" value="Kinase-like_dom_sf"/>
</dbReference>